<accession>A0AAX1N9B2</accession>
<organism evidence="12 13">
    <name type="scientific">Flammeovirga yaeyamensis</name>
    <dbReference type="NCBI Taxonomy" id="367791"/>
    <lineage>
        <taxon>Bacteria</taxon>
        <taxon>Pseudomonadati</taxon>
        <taxon>Bacteroidota</taxon>
        <taxon>Cytophagia</taxon>
        <taxon>Cytophagales</taxon>
        <taxon>Flammeovirgaceae</taxon>
        <taxon>Flammeovirga</taxon>
    </lineage>
</organism>
<evidence type="ECO:0000259" key="9">
    <source>
        <dbReference type="PROSITE" id="PS50109"/>
    </source>
</evidence>
<keyword evidence="5" id="KW-0418">Kinase</keyword>
<dbReference type="EMBL" id="CP076132">
    <property type="protein sequence ID" value="QWG03741.1"/>
    <property type="molecule type" value="Genomic_DNA"/>
</dbReference>
<evidence type="ECO:0000256" key="1">
    <source>
        <dbReference type="ARBA" id="ARBA00000085"/>
    </source>
</evidence>
<dbReference type="Gene3D" id="3.30.450.20">
    <property type="entry name" value="PAS domain"/>
    <property type="match status" value="4"/>
</dbReference>
<feature type="modified residue" description="4-aspartylphosphate" evidence="6">
    <location>
        <position position="860"/>
    </location>
</feature>
<evidence type="ECO:0000256" key="7">
    <source>
        <dbReference type="SAM" id="Coils"/>
    </source>
</evidence>
<dbReference type="NCBIfam" id="TIGR00229">
    <property type="entry name" value="sensory_box"/>
    <property type="match status" value="2"/>
</dbReference>
<dbReference type="InterPro" id="IPR036890">
    <property type="entry name" value="HATPase_C_sf"/>
</dbReference>
<dbReference type="Pfam" id="PF00072">
    <property type="entry name" value="Response_reg"/>
    <property type="match status" value="1"/>
</dbReference>
<keyword evidence="8" id="KW-0472">Membrane</keyword>
<dbReference type="Pfam" id="PF00989">
    <property type="entry name" value="PAS"/>
    <property type="match status" value="1"/>
</dbReference>
<proteinExistence type="predicted"/>
<dbReference type="Pfam" id="PF02518">
    <property type="entry name" value="HATPase_c"/>
    <property type="match status" value="1"/>
</dbReference>
<feature type="domain" description="PAS" evidence="11">
    <location>
        <begin position="189"/>
        <end position="238"/>
    </location>
</feature>
<dbReference type="PROSITE" id="PS50109">
    <property type="entry name" value="HIS_KIN"/>
    <property type="match status" value="1"/>
</dbReference>
<evidence type="ECO:0000256" key="5">
    <source>
        <dbReference type="ARBA" id="ARBA00022777"/>
    </source>
</evidence>
<dbReference type="FunFam" id="3.30.565.10:FF:000010">
    <property type="entry name" value="Sensor histidine kinase RcsC"/>
    <property type="match status" value="1"/>
</dbReference>
<dbReference type="InterPro" id="IPR004358">
    <property type="entry name" value="Sig_transdc_His_kin-like_C"/>
</dbReference>
<dbReference type="SMART" id="SM00091">
    <property type="entry name" value="PAS"/>
    <property type="match status" value="4"/>
</dbReference>
<evidence type="ECO:0000313" key="13">
    <source>
        <dbReference type="Proteomes" id="UP000678679"/>
    </source>
</evidence>
<dbReference type="SUPFAM" id="SSF47384">
    <property type="entry name" value="Homodimeric domain of signal transducing histidine kinase"/>
    <property type="match status" value="1"/>
</dbReference>
<feature type="coiled-coil region" evidence="7">
    <location>
        <begin position="540"/>
        <end position="567"/>
    </location>
</feature>
<dbReference type="InterPro" id="IPR003594">
    <property type="entry name" value="HATPase_dom"/>
</dbReference>
<dbReference type="SMART" id="SM00448">
    <property type="entry name" value="REC"/>
    <property type="match status" value="1"/>
</dbReference>
<dbReference type="AlphaFoldDB" id="A0AAX1N9B2"/>
<protein>
    <recommendedName>
        <fullName evidence="2">histidine kinase</fullName>
        <ecNumber evidence="2">2.7.13.3</ecNumber>
    </recommendedName>
</protein>
<keyword evidence="3 6" id="KW-0597">Phosphoprotein</keyword>
<keyword evidence="13" id="KW-1185">Reference proteome</keyword>
<dbReference type="InterPro" id="IPR003661">
    <property type="entry name" value="HisK_dim/P_dom"/>
</dbReference>
<dbReference type="CDD" id="cd16922">
    <property type="entry name" value="HATPase_EvgS-ArcB-TorS-like"/>
    <property type="match status" value="1"/>
</dbReference>
<dbReference type="Gene3D" id="3.30.565.10">
    <property type="entry name" value="Histidine kinase-like ATPase, C-terminal domain"/>
    <property type="match status" value="1"/>
</dbReference>
<dbReference type="GO" id="GO:0006355">
    <property type="term" value="P:regulation of DNA-templated transcription"/>
    <property type="evidence" value="ECO:0007669"/>
    <property type="project" value="InterPro"/>
</dbReference>
<gene>
    <name evidence="12" type="ORF">KMW28_09220</name>
</gene>
<dbReference type="InterPro" id="IPR036097">
    <property type="entry name" value="HisK_dim/P_sf"/>
</dbReference>
<evidence type="ECO:0000256" key="6">
    <source>
        <dbReference type="PROSITE-ProRule" id="PRU00169"/>
    </source>
</evidence>
<keyword evidence="8" id="KW-1133">Transmembrane helix</keyword>
<dbReference type="Gene3D" id="3.40.50.2300">
    <property type="match status" value="1"/>
</dbReference>
<dbReference type="InterPro" id="IPR035965">
    <property type="entry name" value="PAS-like_dom_sf"/>
</dbReference>
<dbReference type="PRINTS" id="PR00344">
    <property type="entry name" value="BCTRLSENSOR"/>
</dbReference>
<dbReference type="SUPFAM" id="SSF55785">
    <property type="entry name" value="PYP-like sensor domain (PAS domain)"/>
    <property type="match status" value="3"/>
</dbReference>
<dbReference type="KEGG" id="fya:KMW28_09220"/>
<evidence type="ECO:0000256" key="8">
    <source>
        <dbReference type="SAM" id="Phobius"/>
    </source>
</evidence>
<evidence type="ECO:0000256" key="2">
    <source>
        <dbReference type="ARBA" id="ARBA00012438"/>
    </source>
</evidence>
<dbReference type="Pfam" id="PF08448">
    <property type="entry name" value="PAS_4"/>
    <property type="match status" value="1"/>
</dbReference>
<dbReference type="SMART" id="SM00387">
    <property type="entry name" value="HATPase_c"/>
    <property type="match status" value="1"/>
</dbReference>
<dbReference type="InterPro" id="IPR001789">
    <property type="entry name" value="Sig_transdc_resp-reg_receiver"/>
</dbReference>
<dbReference type="SMART" id="SM00388">
    <property type="entry name" value="HisKA"/>
    <property type="match status" value="1"/>
</dbReference>
<comment type="catalytic activity">
    <reaction evidence="1">
        <text>ATP + protein L-histidine = ADP + protein N-phospho-L-histidine.</text>
        <dbReference type="EC" id="2.7.13.3"/>
    </reaction>
</comment>
<feature type="domain" description="Histidine kinase" evidence="9">
    <location>
        <begin position="567"/>
        <end position="788"/>
    </location>
</feature>
<evidence type="ECO:0000313" key="12">
    <source>
        <dbReference type="EMBL" id="QWG03741.1"/>
    </source>
</evidence>
<dbReference type="SUPFAM" id="SSF55874">
    <property type="entry name" value="ATPase domain of HSP90 chaperone/DNA topoisomerase II/histidine kinase"/>
    <property type="match status" value="1"/>
</dbReference>
<dbReference type="InterPro" id="IPR000014">
    <property type="entry name" value="PAS"/>
</dbReference>
<dbReference type="InterPro" id="IPR005467">
    <property type="entry name" value="His_kinase_dom"/>
</dbReference>
<evidence type="ECO:0000256" key="4">
    <source>
        <dbReference type="ARBA" id="ARBA00022679"/>
    </source>
</evidence>
<dbReference type="PANTHER" id="PTHR43047">
    <property type="entry name" value="TWO-COMPONENT HISTIDINE PROTEIN KINASE"/>
    <property type="match status" value="1"/>
</dbReference>
<evidence type="ECO:0000259" key="10">
    <source>
        <dbReference type="PROSITE" id="PS50110"/>
    </source>
</evidence>
<sequence>MTDIWSSIFLVSIFLLLALLIFHQYRIIKKMKFESDNTVNRDYKMLNLLMEHSPDVIFSVDQNFNYLAFNNSHFKTMKNSYGVKIELGKNILDYMRVKDDDDNAKKDIQRALNGESFSIIRTYGDEDHKRSHFEATYTPIKVDETVRGAAVFVRDVTEQHLSNLNIQRSERKYKLLFHYNFLGTLIMKDGVINDANDKAESFLGMETHELVGNTLSDLFQIQSDATVEDQIKEFFTTYIHPSGEKLYFVIREQTVFDFKENHQTVFIENVTSKYKAEQELIKVNLQRQVLIESAKSYIFSINTDFKIETFNTKFKELLEEQLNVQLSPNMNLKSFDHVKHLNFYIEQIQIAIETKKLHEVEYEISNNLILQSAISPLLDKENNVSGVAVYSIDITEEITQRREINLLNTSLEQKVRERTSELEEQRLKLDLAMNAAKIAAWSYIEGVGFEWDDKFSEVLGFVHGIEYANFNNIIDIVLDEDKKRVLDIVSQIRNKKIEEFDLTVKIDHPEKGEQYIQLYGRSSNNDRYEMYGVSWNITEQKNSEFELEKAKEEAEKSNQAKSMFLANMSHEIRSPLNAIIGFSNILFKKSETLQLSDEYLEQLKYIYLNGEYLSELINNLLDLSKIDAGKLSVYLEDIDIRDLINMVVKIHEVTANERSIKIHLHIDEKIPEKVLLDSTKSRQILTNLLSNAIKFSKKDTSIFVDIVRSEEQILIQVKDQGIGIPKDKLNLIFDSFEQGDNSVTRKFGGTGLGLAITKKLASMMKGRVEVYSEENIGTTFSVYLPLNVNQSKIAHQSNVAKEEQDYNFNFDVLVVEDNKMNQMMMSALLNQLKVNIAIANNGEEAINMIQKKSFDLILMDLHMPILGGIDATKIIRFELGLLDVPIVALTADTYWDKRFDAFSAGMNDYLTKPLSRPSLIHILDKYLLDNENKEMKYLDPIKHKEIIKELKEITITKSQNDNEKLRRLRSLRHLLQDYDTGFVEYIDFVTSAIANNKEIEIF</sequence>
<dbReference type="Gene3D" id="1.10.287.130">
    <property type="match status" value="1"/>
</dbReference>
<dbReference type="RefSeq" id="WP_169665400.1">
    <property type="nucleotide sequence ID" value="NZ_CP076132.1"/>
</dbReference>
<feature type="domain" description="Response regulatory" evidence="10">
    <location>
        <begin position="811"/>
        <end position="927"/>
    </location>
</feature>
<dbReference type="CDD" id="cd00082">
    <property type="entry name" value="HisKA"/>
    <property type="match status" value="1"/>
</dbReference>
<dbReference type="PROSITE" id="PS50110">
    <property type="entry name" value="RESPONSE_REGULATORY"/>
    <property type="match status" value="1"/>
</dbReference>
<feature type="transmembrane region" description="Helical" evidence="8">
    <location>
        <begin position="6"/>
        <end position="25"/>
    </location>
</feature>
<dbReference type="PROSITE" id="PS50112">
    <property type="entry name" value="PAS"/>
    <property type="match status" value="1"/>
</dbReference>
<keyword evidence="7" id="KW-0175">Coiled coil</keyword>
<dbReference type="Proteomes" id="UP000678679">
    <property type="component" value="Chromosome 1"/>
</dbReference>
<dbReference type="InterPro" id="IPR013656">
    <property type="entry name" value="PAS_4"/>
</dbReference>
<evidence type="ECO:0000256" key="3">
    <source>
        <dbReference type="ARBA" id="ARBA00022553"/>
    </source>
</evidence>
<dbReference type="InterPro" id="IPR013767">
    <property type="entry name" value="PAS_fold"/>
</dbReference>
<dbReference type="Pfam" id="PF00512">
    <property type="entry name" value="HisKA"/>
    <property type="match status" value="1"/>
</dbReference>
<dbReference type="EC" id="2.7.13.3" evidence="2"/>
<dbReference type="InterPro" id="IPR011006">
    <property type="entry name" value="CheY-like_superfamily"/>
</dbReference>
<keyword evidence="8" id="KW-0812">Transmembrane</keyword>
<dbReference type="CDD" id="cd17546">
    <property type="entry name" value="REC_hyHK_CKI1_RcsC-like"/>
    <property type="match status" value="1"/>
</dbReference>
<reference evidence="12 13" key="1">
    <citation type="submission" date="2021-05" db="EMBL/GenBank/DDBJ databases">
        <title>Comparative genomic studies on the polysaccharide-degrading batcterial strains of the Flammeovirga genus.</title>
        <authorList>
            <person name="Zewei F."/>
            <person name="Zheng Z."/>
            <person name="Yu L."/>
            <person name="Ruyue G."/>
            <person name="Yanhong M."/>
            <person name="Yuanyuan C."/>
            <person name="Jingyan G."/>
            <person name="Wenjun H."/>
        </authorList>
    </citation>
    <scope>NUCLEOTIDE SEQUENCE [LARGE SCALE GENOMIC DNA]</scope>
    <source>
        <strain evidence="12 13">NBRC:100898</strain>
    </source>
</reference>
<name>A0AAX1N9B2_9BACT</name>
<keyword evidence="4" id="KW-0808">Transferase</keyword>
<dbReference type="GO" id="GO:0000155">
    <property type="term" value="F:phosphorelay sensor kinase activity"/>
    <property type="evidence" value="ECO:0007669"/>
    <property type="project" value="InterPro"/>
</dbReference>
<dbReference type="SUPFAM" id="SSF52172">
    <property type="entry name" value="CheY-like"/>
    <property type="match status" value="1"/>
</dbReference>
<evidence type="ECO:0000259" key="11">
    <source>
        <dbReference type="PROSITE" id="PS50112"/>
    </source>
</evidence>